<dbReference type="SUPFAM" id="SSF56801">
    <property type="entry name" value="Acetyl-CoA synthetase-like"/>
    <property type="match status" value="1"/>
</dbReference>
<gene>
    <name evidence="1" type="ORF">MPPM_4180</name>
</gene>
<dbReference type="Gene3D" id="3.40.50.12780">
    <property type="entry name" value="N-terminal domain of ligase-like"/>
    <property type="match status" value="1"/>
</dbReference>
<sequence length="501" mass="55824">MMNWRHPILTVYDRVVARSPIPDYRRSLSLFHELPRQQRRDIQVTRLARLLRHAARHVPWYRDELARLGVMRGDVLDLERFTTIPPLTRDFLRERFDSLASDDLASRRWYRNCSGGSTGEPVAVLQDRDYEAAGLAAIEMHHAWAGRRPGEPMVRLWASERDILLGSQGWRNQVSAFARNHVLLNAFRMSADAMERHVDQIRRRRPVLVEAFAESAYEIARHLNETGRQLHGVRSVVTSASTLYPFIRKEVEQAFGCPVYNRYGSREVGSFAGERTPGGGLEVFAATHWVEVVDGDGKPCAPGEEGDVLVTCLTNLAMPLIRYRIGDRATVGEAVATPTPTVEVLQTVTGRANDAFVRPDGATVPGIFFMYFIGVFYSRNWIRMFQVVQRGYDDVVIRIVPAAEPPANALQEIGDTLRRVVGQSCQVSFEFADTIEKLPSGKHRYLVPFAAPPSPGTRPWLAVRDGLTEPEALATACGAPSIAMGPLADAAAAALAQRADA</sequence>
<dbReference type="Proteomes" id="UP000218288">
    <property type="component" value="Chromosome"/>
</dbReference>
<evidence type="ECO:0000313" key="2">
    <source>
        <dbReference type="Proteomes" id="UP000218288"/>
    </source>
</evidence>
<dbReference type="InterPro" id="IPR053158">
    <property type="entry name" value="CapK_Type1_Caps_Biosynth"/>
</dbReference>
<dbReference type="PANTHER" id="PTHR36932">
    <property type="entry name" value="CAPSULAR POLYSACCHARIDE BIOSYNTHESIS PROTEIN"/>
    <property type="match status" value="1"/>
</dbReference>
<organism evidence="1 2">
    <name type="scientific">Methylorubrum populi</name>
    <dbReference type="NCBI Taxonomy" id="223967"/>
    <lineage>
        <taxon>Bacteria</taxon>
        <taxon>Pseudomonadati</taxon>
        <taxon>Pseudomonadota</taxon>
        <taxon>Alphaproteobacteria</taxon>
        <taxon>Hyphomicrobiales</taxon>
        <taxon>Methylobacteriaceae</taxon>
        <taxon>Methylorubrum</taxon>
    </lineage>
</organism>
<protein>
    <submittedName>
        <fullName evidence="1">CapK related-protein</fullName>
    </submittedName>
</protein>
<proteinExistence type="predicted"/>
<reference evidence="1 2" key="1">
    <citation type="journal article" date="2016" name="Genome Announc.">
        <title>Complete Genome Sequence of Methylobacterium populi P-1M, Isolated from Pink-Pigmented Household Biofilm.</title>
        <authorList>
            <person name="Morohoshi T."/>
            <person name="Ikeda T."/>
        </authorList>
    </citation>
    <scope>NUCLEOTIDE SEQUENCE [LARGE SCALE GENOMIC DNA]</scope>
    <source>
        <strain evidence="1 2">P-1M</strain>
    </source>
</reference>
<dbReference type="EMBL" id="AP014809">
    <property type="protein sequence ID" value="BAU92785.1"/>
    <property type="molecule type" value="Genomic_DNA"/>
</dbReference>
<dbReference type="PANTHER" id="PTHR36932:SF1">
    <property type="entry name" value="CAPSULAR POLYSACCHARIDE BIOSYNTHESIS PROTEIN"/>
    <property type="match status" value="1"/>
</dbReference>
<dbReference type="InterPro" id="IPR042099">
    <property type="entry name" value="ANL_N_sf"/>
</dbReference>
<evidence type="ECO:0000313" key="1">
    <source>
        <dbReference type="EMBL" id="BAU92785.1"/>
    </source>
</evidence>
<name>A0A160PIS4_9HYPH</name>
<dbReference type="AlphaFoldDB" id="A0A160PIS4"/>
<accession>A0A160PIS4</accession>
<dbReference type="RefSeq" id="WP_096486641.1">
    <property type="nucleotide sequence ID" value="NZ_AP014809.1"/>
</dbReference>
<dbReference type="OrthoDB" id="580775at2"/>